<protein>
    <submittedName>
        <fullName evidence="3">Iron-regulated protein</fullName>
    </submittedName>
</protein>
<dbReference type="SUPFAM" id="SSF159501">
    <property type="entry name" value="EreA/ChaN-like"/>
    <property type="match status" value="1"/>
</dbReference>
<dbReference type="Gene3D" id="1.10.8.760">
    <property type="entry name" value="Haem-binding uptake, Tiki superfamily, ChaN, domain 2"/>
    <property type="match status" value="1"/>
</dbReference>
<dbReference type="CDD" id="cd14727">
    <property type="entry name" value="ChanN-like"/>
    <property type="match status" value="1"/>
</dbReference>
<gene>
    <name evidence="3" type="ORF">JT31_02070</name>
</gene>
<evidence type="ECO:0000313" key="3">
    <source>
        <dbReference type="EMBL" id="AIR03442.1"/>
    </source>
</evidence>
<dbReference type="Pfam" id="PF04187">
    <property type="entry name" value="Cofac_haem_bdg"/>
    <property type="match status" value="1"/>
</dbReference>
<dbReference type="KEGG" id="cnt:JT31_02070"/>
<organism evidence="3 4">
    <name type="scientific">Cedecea neteri</name>
    <dbReference type="NCBI Taxonomy" id="158822"/>
    <lineage>
        <taxon>Bacteria</taxon>
        <taxon>Pseudomonadati</taxon>
        <taxon>Pseudomonadota</taxon>
        <taxon>Gammaproteobacteria</taxon>
        <taxon>Enterobacterales</taxon>
        <taxon>Enterobacteriaceae</taxon>
        <taxon>Cedecea</taxon>
    </lineage>
</organism>
<dbReference type="PROSITE" id="PS51257">
    <property type="entry name" value="PROKAR_LIPOPROTEIN"/>
    <property type="match status" value="1"/>
</dbReference>
<proteinExistence type="predicted"/>
<dbReference type="EMBL" id="CP009451">
    <property type="protein sequence ID" value="AIR03442.1"/>
    <property type="molecule type" value="Genomic_DNA"/>
</dbReference>
<dbReference type="InterPro" id="IPR007314">
    <property type="entry name" value="Cofac_haem-bd_dom"/>
</dbReference>
<dbReference type="AlphaFoldDB" id="A0A089PSZ1"/>
<feature type="signal peptide" evidence="1">
    <location>
        <begin position="1"/>
        <end position="20"/>
    </location>
</feature>
<feature type="domain" description="Haem-binding uptake Tiki superfamily ChaN" evidence="2">
    <location>
        <begin position="56"/>
        <end position="250"/>
    </location>
</feature>
<dbReference type="Proteomes" id="UP000029481">
    <property type="component" value="Chromosome"/>
</dbReference>
<sequence>MRKKLILASLIALASLGLSACSQTTHTPPAASQAAIARGQIIDLHSGETLTDRQLLVKLAGAQRLIVGEKHDNAEHHQIELWLMQNLARERPQGSVLLEMLTAGQQPRVTRVKSWLKEDPLVRDGRIQELLSWQKGWPWEMYGGVVTEALRAPYPLLNANINRDEIMRLYKEPRFPEGKLSTAPAVQAALKETIIAMHEGNIEGPQLTSMLAIQQQRDRYMAQQLLNAPAPALLIAGGYHASKSFGVPLHMEDLSPSSRPVVLMLAEKGMNVTEAQADYVWFVAPAAAKR</sequence>
<accession>A0A089PSZ1</accession>
<feature type="chain" id="PRO_5001848687" evidence="1">
    <location>
        <begin position="21"/>
        <end position="290"/>
    </location>
</feature>
<evidence type="ECO:0000259" key="2">
    <source>
        <dbReference type="Pfam" id="PF04187"/>
    </source>
</evidence>
<keyword evidence="4" id="KW-1185">Reference proteome</keyword>
<evidence type="ECO:0000313" key="4">
    <source>
        <dbReference type="Proteomes" id="UP000029481"/>
    </source>
</evidence>
<dbReference type="RefSeq" id="WP_038472751.1">
    <property type="nucleotide sequence ID" value="NZ_CP009451.1"/>
</dbReference>
<name>A0A089PSZ1_9ENTR</name>
<reference evidence="3 4" key="1">
    <citation type="submission" date="2014-09" db="EMBL/GenBank/DDBJ databases">
        <title>Cedecea neteri SSMD04 Genome Sequencing.</title>
        <authorList>
            <person name="Tan J.-Y."/>
        </authorList>
    </citation>
    <scope>NUCLEOTIDE SEQUENCE [LARGE SCALE GENOMIC DNA]</scope>
    <source>
        <strain evidence="3 4">SSMD04</strain>
    </source>
</reference>
<dbReference type="InterPro" id="IPR016773">
    <property type="entry name" value="Fe3_uptake_reg_CjrA_prd"/>
</dbReference>
<dbReference type="OrthoDB" id="9795827at2"/>
<evidence type="ECO:0000256" key="1">
    <source>
        <dbReference type="SAM" id="SignalP"/>
    </source>
</evidence>
<dbReference type="PIRSF" id="PIRSF020419">
    <property type="entry name" value="Fe_uptake_reg_CjrA_prd"/>
    <property type="match status" value="1"/>
</dbReference>
<keyword evidence="1" id="KW-0732">Signal</keyword>
<dbReference type="Gene3D" id="3.40.50.11550">
    <property type="match status" value="1"/>
</dbReference>